<dbReference type="RefSeq" id="YP_004957155.1">
    <property type="nucleotide sequence ID" value="NC_016563.1"/>
</dbReference>
<name>G9B1P1_9CAUD</name>
<organism evidence="1 2">
    <name type="scientific">Bacillus phage W.Ph</name>
    <dbReference type="NCBI Taxonomy" id="764595"/>
    <lineage>
        <taxon>Viruses</taxon>
        <taxon>Duplodnaviria</taxon>
        <taxon>Heunggongvirae</taxon>
        <taxon>Uroviricota</taxon>
        <taxon>Caudoviricetes</taxon>
        <taxon>Herelleviridae</taxon>
        <taxon>Bastillevirinae</taxon>
        <taxon>Wphvirus</taxon>
        <taxon>Wphvirus WPh</taxon>
    </lineage>
</organism>
<dbReference type="GeneID" id="11536796"/>
<dbReference type="Proteomes" id="UP000005445">
    <property type="component" value="Segment"/>
</dbReference>
<evidence type="ECO:0000313" key="2">
    <source>
        <dbReference type="Proteomes" id="UP000005445"/>
    </source>
</evidence>
<keyword evidence="2" id="KW-1185">Reference proteome</keyword>
<accession>G9B1P1</accession>
<dbReference type="EMBL" id="HM144387">
    <property type="protein sequence ID" value="ADH03286.1"/>
    <property type="molecule type" value="Genomic_DNA"/>
</dbReference>
<reference evidence="1 2" key="1">
    <citation type="submission" date="2013-01" db="EMBL/GenBank/DDBJ databases">
        <title>Large myovirus of Bacillus.</title>
        <authorList>
            <person name="Klumpp J."/>
            <person name="Beyer W."/>
            <person name="Loessner M.J."/>
        </authorList>
    </citation>
    <scope>NUCLEOTIDE SEQUENCE [LARGE SCALE GENOMIC DNA]</scope>
</reference>
<dbReference type="KEGG" id="vg:11536796"/>
<proteinExistence type="predicted"/>
<protein>
    <submittedName>
        <fullName evidence="1">Gp140</fullName>
    </submittedName>
</protein>
<evidence type="ECO:0000313" key="1">
    <source>
        <dbReference type="EMBL" id="ADH03286.1"/>
    </source>
</evidence>
<dbReference type="OrthoDB" id="16839at10239"/>
<sequence>MKLTSRSIEIPKQVRRLISAYGMRTETVSRLLEKQGISESNLVNYLFGCVTDAAQKGLFFVKLSRNEDNVASKVLFDNFSHYMVLTRRFREYGYTVTPSYTSNGEKHIMTDLTISWGNATEKL</sequence>